<dbReference type="Proteomes" id="UP000325286">
    <property type="component" value="Chromosome"/>
</dbReference>
<dbReference type="KEGG" id="rul:UC8_15210"/>
<evidence type="ECO:0000313" key="3">
    <source>
        <dbReference type="EMBL" id="QEG39526.1"/>
    </source>
</evidence>
<accession>A0A5B9QR61</accession>
<feature type="transmembrane region" description="Helical" evidence="1">
    <location>
        <begin position="12"/>
        <end position="33"/>
    </location>
</feature>
<evidence type="ECO:0000256" key="1">
    <source>
        <dbReference type="SAM" id="Phobius"/>
    </source>
</evidence>
<sequence length="137" mass="14451">MILKKRMSQRAGAATVEFAVVAPVMLLLVLGLFEVGRVMMVKNAATHASREGARMAVTPSATSDAVVEQVRSVMASYSIADPQVTVQPSQLGMADPGDMVTITVSVDAASVSWVGNAIDLPITQIVSSTTMRRESTN</sequence>
<proteinExistence type="predicted"/>
<keyword evidence="1" id="KW-0812">Transmembrane</keyword>
<protein>
    <submittedName>
        <fullName evidence="3">TadE-like protein</fullName>
    </submittedName>
</protein>
<gene>
    <name evidence="3" type="ORF">UC8_15210</name>
</gene>
<dbReference type="AlphaFoldDB" id="A0A5B9QR61"/>
<dbReference type="EMBL" id="CP042914">
    <property type="protein sequence ID" value="QEG39526.1"/>
    <property type="molecule type" value="Genomic_DNA"/>
</dbReference>
<name>A0A5B9QR61_9BACT</name>
<keyword evidence="4" id="KW-1185">Reference proteome</keyword>
<organism evidence="3 4">
    <name type="scientific">Roseimaritima ulvae</name>
    <dbReference type="NCBI Taxonomy" id="980254"/>
    <lineage>
        <taxon>Bacteria</taxon>
        <taxon>Pseudomonadati</taxon>
        <taxon>Planctomycetota</taxon>
        <taxon>Planctomycetia</taxon>
        <taxon>Pirellulales</taxon>
        <taxon>Pirellulaceae</taxon>
        <taxon>Roseimaritima</taxon>
    </lineage>
</organism>
<dbReference type="Pfam" id="PF07811">
    <property type="entry name" value="TadE"/>
    <property type="match status" value="1"/>
</dbReference>
<keyword evidence="1" id="KW-1133">Transmembrane helix</keyword>
<evidence type="ECO:0000313" key="4">
    <source>
        <dbReference type="Proteomes" id="UP000325286"/>
    </source>
</evidence>
<reference evidence="3 4" key="1">
    <citation type="submission" date="2019-08" db="EMBL/GenBank/DDBJ databases">
        <title>Deep-cultivation of Planctomycetes and their phenomic and genomic characterization uncovers novel biology.</title>
        <authorList>
            <person name="Wiegand S."/>
            <person name="Jogler M."/>
            <person name="Boedeker C."/>
            <person name="Pinto D."/>
            <person name="Vollmers J."/>
            <person name="Rivas-Marin E."/>
            <person name="Kohn T."/>
            <person name="Peeters S.H."/>
            <person name="Heuer A."/>
            <person name="Rast P."/>
            <person name="Oberbeckmann S."/>
            <person name="Bunk B."/>
            <person name="Jeske O."/>
            <person name="Meyerdierks A."/>
            <person name="Storesund J.E."/>
            <person name="Kallscheuer N."/>
            <person name="Luecker S."/>
            <person name="Lage O.M."/>
            <person name="Pohl T."/>
            <person name="Merkel B.J."/>
            <person name="Hornburger P."/>
            <person name="Mueller R.-W."/>
            <person name="Bruemmer F."/>
            <person name="Labrenz M."/>
            <person name="Spormann A.M."/>
            <person name="Op den Camp H."/>
            <person name="Overmann J."/>
            <person name="Amann R."/>
            <person name="Jetten M.S.M."/>
            <person name="Mascher T."/>
            <person name="Medema M.H."/>
            <person name="Devos D.P."/>
            <person name="Kaster A.-K."/>
            <person name="Ovreas L."/>
            <person name="Rohde M."/>
            <person name="Galperin M.Y."/>
            <person name="Jogler C."/>
        </authorList>
    </citation>
    <scope>NUCLEOTIDE SEQUENCE [LARGE SCALE GENOMIC DNA]</scope>
    <source>
        <strain evidence="3 4">UC8</strain>
    </source>
</reference>
<keyword evidence="1" id="KW-0472">Membrane</keyword>
<dbReference type="InterPro" id="IPR012495">
    <property type="entry name" value="TadE-like_dom"/>
</dbReference>
<evidence type="ECO:0000259" key="2">
    <source>
        <dbReference type="Pfam" id="PF07811"/>
    </source>
</evidence>
<feature type="domain" description="TadE-like" evidence="2">
    <location>
        <begin position="12"/>
        <end position="54"/>
    </location>
</feature>